<keyword evidence="3" id="KW-1185">Reference proteome</keyword>
<evidence type="ECO:0000313" key="3">
    <source>
        <dbReference type="Proteomes" id="UP000734823"/>
    </source>
</evidence>
<name>A0ABR7L9C3_9PSEU</name>
<dbReference type="Proteomes" id="UP000734823">
    <property type="component" value="Unassembled WGS sequence"/>
</dbReference>
<protein>
    <submittedName>
        <fullName evidence="2">ESX-1 secretion-associated protein</fullName>
    </submittedName>
</protein>
<dbReference type="Pfam" id="PF10824">
    <property type="entry name" value="T7SS_ESX_EspC"/>
    <property type="match status" value="1"/>
</dbReference>
<dbReference type="InterPro" id="IPR022536">
    <property type="entry name" value="EspC"/>
</dbReference>
<dbReference type="EMBL" id="JABVED010000010">
    <property type="protein sequence ID" value="MBC6449108.1"/>
    <property type="molecule type" value="Genomic_DNA"/>
</dbReference>
<organism evidence="2 3">
    <name type="scientific">Actinokineospora xionganensis</name>
    <dbReference type="NCBI Taxonomy" id="2684470"/>
    <lineage>
        <taxon>Bacteria</taxon>
        <taxon>Bacillati</taxon>
        <taxon>Actinomycetota</taxon>
        <taxon>Actinomycetes</taxon>
        <taxon>Pseudonocardiales</taxon>
        <taxon>Pseudonocardiaceae</taxon>
        <taxon>Actinokineospora</taxon>
    </lineage>
</organism>
<keyword evidence="1" id="KW-0175">Coiled coil</keyword>
<feature type="coiled-coil region" evidence="1">
    <location>
        <begin position="72"/>
        <end position="106"/>
    </location>
</feature>
<evidence type="ECO:0000313" key="2">
    <source>
        <dbReference type="EMBL" id="MBC6449108.1"/>
    </source>
</evidence>
<sequence>MGNELTVNSAEVRAHAAATDAFAGRADTATAAGAHLTTLNDAYGLLCQPFGAMVVSPQARGTEALGGAAKSLHEMSSKLTEAAQAYEDTEQRITDLMKQLVEQLDAAAACIPTVRGN</sequence>
<proteinExistence type="predicted"/>
<accession>A0ABR7L9C3</accession>
<reference evidence="2 3" key="1">
    <citation type="submission" date="2020-06" db="EMBL/GenBank/DDBJ databases">
        <title>Actinokineospora xiongansis sp. nov., isolated from soil of Baiyangdian.</title>
        <authorList>
            <person name="Zhang X."/>
        </authorList>
    </citation>
    <scope>NUCLEOTIDE SEQUENCE [LARGE SCALE GENOMIC DNA]</scope>
    <source>
        <strain evidence="2 3">HBU206404</strain>
    </source>
</reference>
<comment type="caution">
    <text evidence="2">The sequence shown here is derived from an EMBL/GenBank/DDBJ whole genome shotgun (WGS) entry which is preliminary data.</text>
</comment>
<dbReference type="RefSeq" id="WP_187221604.1">
    <property type="nucleotide sequence ID" value="NZ_JABVED010000010.1"/>
</dbReference>
<gene>
    <name evidence="2" type="ORF">GPZ80_18230</name>
</gene>
<evidence type="ECO:0000256" key="1">
    <source>
        <dbReference type="SAM" id="Coils"/>
    </source>
</evidence>